<sequence>MDRFFLIFILISSAYCDELKISSYPKSLEFKGNSKLRSELLSDVFSASLGYSVSHTSKWDGLYVKDIFNAPKAVVLMTANGIGNIDIEGSKSYELSGHSSLNSIDDLIQKSYDHRHEVVELDLKQISDDSYKTSLGEVKPETEPKVNYLKKSNKEDSDFLRQIQYVNGLSELLINERKTDKLPTLVIVDVSFENIIKIHSIKSKQFSEAKKLLIEAYENLQQAAEKAYDGSQLTAFLATEITYPTTIRHKRQTDDKQKEEKNPLNLAETYTDDYPVMFNIILWFSVILVFSLLAISIAISTMDPGRDSIIYRMTSTRMKKDN</sequence>
<evidence type="ECO:0000256" key="11">
    <source>
        <dbReference type="ARBA" id="ARBA00023170"/>
    </source>
</evidence>
<keyword evidence="5" id="KW-0165">Cleavage on pair of basic residues</keyword>
<feature type="transmembrane region" description="Helical" evidence="12">
    <location>
        <begin position="280"/>
        <end position="302"/>
    </location>
</feature>
<evidence type="ECO:0000256" key="7">
    <source>
        <dbReference type="ARBA" id="ARBA00022729"/>
    </source>
</evidence>
<evidence type="ECO:0000256" key="3">
    <source>
        <dbReference type="ARBA" id="ARBA00004373"/>
    </source>
</evidence>
<keyword evidence="4" id="KW-1003">Cell membrane</keyword>
<dbReference type="Pfam" id="PF07850">
    <property type="entry name" value="Renin_r"/>
    <property type="match status" value="1"/>
</dbReference>
<comment type="subcellular location">
    <subcellularLocation>
        <location evidence="2">Cell membrane</location>
        <topology evidence="2">Single-pass type I membrane protein</topology>
    </subcellularLocation>
    <subcellularLocation>
        <location evidence="1">Endoplasmic reticulum membrane</location>
        <topology evidence="1">Single-pass type I membrane protein</topology>
    </subcellularLocation>
    <subcellularLocation>
        <location evidence="3">Vesicle</location>
    </subcellularLocation>
</comment>
<reference evidence="16" key="1">
    <citation type="journal article" date="2014" name="Insect Biochem. Mol. Biol.">
        <title>An insight into the sialome of the frog biting fly, Corethrella appendiculata.</title>
        <authorList>
            <person name="Ribeiro J.M.C."/>
            <person name="Chagas A.C."/>
            <person name="Pham V.M."/>
            <person name="Lounibos L.P."/>
            <person name="Calvo E."/>
        </authorList>
    </citation>
    <scope>NUCLEOTIDE SEQUENCE</scope>
    <source>
        <tissue evidence="16">Salivary glands</tissue>
    </source>
</reference>
<dbReference type="AlphaFoldDB" id="U5EUB8"/>
<dbReference type="GO" id="GO:0005789">
    <property type="term" value="C:endoplasmic reticulum membrane"/>
    <property type="evidence" value="ECO:0007669"/>
    <property type="project" value="UniProtKB-SubCell"/>
</dbReference>
<dbReference type="GO" id="GO:0009897">
    <property type="term" value="C:external side of plasma membrane"/>
    <property type="evidence" value="ECO:0007669"/>
    <property type="project" value="TreeGrafter"/>
</dbReference>
<dbReference type="InterPro" id="IPR057318">
    <property type="entry name" value="RENR_N"/>
</dbReference>
<evidence type="ECO:0000313" key="16">
    <source>
        <dbReference type="EMBL" id="JAB58319.1"/>
    </source>
</evidence>
<organism evidence="16">
    <name type="scientific">Corethrella appendiculata</name>
    <dbReference type="NCBI Taxonomy" id="1370023"/>
    <lineage>
        <taxon>Eukaryota</taxon>
        <taxon>Metazoa</taxon>
        <taxon>Ecdysozoa</taxon>
        <taxon>Arthropoda</taxon>
        <taxon>Hexapoda</taxon>
        <taxon>Insecta</taxon>
        <taxon>Pterygota</taxon>
        <taxon>Neoptera</taxon>
        <taxon>Endopterygota</taxon>
        <taxon>Diptera</taxon>
        <taxon>Nematocera</taxon>
        <taxon>Culicoidea</taxon>
        <taxon>Chaoboridae</taxon>
        <taxon>Corethrella</taxon>
    </lineage>
</organism>
<evidence type="ECO:0000256" key="1">
    <source>
        <dbReference type="ARBA" id="ARBA00004115"/>
    </source>
</evidence>
<dbReference type="EMBL" id="GANO01001552">
    <property type="protein sequence ID" value="JAB58319.1"/>
    <property type="molecule type" value="mRNA"/>
</dbReference>
<dbReference type="Pfam" id="PF25294">
    <property type="entry name" value="RENR_N"/>
    <property type="match status" value="1"/>
</dbReference>
<protein>
    <submittedName>
        <fullName evidence="16">Putative atpase membrane sector associated protein</fullName>
    </submittedName>
</protein>
<name>U5EUB8_9DIPT</name>
<dbReference type="PANTHER" id="PTHR13351">
    <property type="entry name" value="RENIN RECEPTOR"/>
    <property type="match status" value="1"/>
</dbReference>
<feature type="chain" id="PRO_5004659878" evidence="13">
    <location>
        <begin position="17"/>
        <end position="322"/>
    </location>
</feature>
<dbReference type="GO" id="GO:0031982">
    <property type="term" value="C:vesicle"/>
    <property type="evidence" value="ECO:0007669"/>
    <property type="project" value="UniProtKB-SubCell"/>
</dbReference>
<dbReference type="GO" id="GO:0038023">
    <property type="term" value="F:signaling receptor activity"/>
    <property type="evidence" value="ECO:0007669"/>
    <property type="project" value="InterPro"/>
</dbReference>
<evidence type="ECO:0000256" key="4">
    <source>
        <dbReference type="ARBA" id="ARBA00022475"/>
    </source>
</evidence>
<dbReference type="InterPro" id="IPR012493">
    <property type="entry name" value="Renin_rcpt"/>
</dbReference>
<evidence type="ECO:0000259" key="14">
    <source>
        <dbReference type="Pfam" id="PF07850"/>
    </source>
</evidence>
<keyword evidence="6 12" id="KW-0812">Transmembrane</keyword>
<evidence type="ECO:0000256" key="6">
    <source>
        <dbReference type="ARBA" id="ARBA00022692"/>
    </source>
</evidence>
<keyword evidence="9 12" id="KW-1133">Transmembrane helix</keyword>
<keyword evidence="11" id="KW-0675">Receptor</keyword>
<evidence type="ECO:0000256" key="13">
    <source>
        <dbReference type="SAM" id="SignalP"/>
    </source>
</evidence>
<proteinExistence type="evidence at transcript level"/>
<feature type="domain" description="Renin receptor-like C-terminal transmembrane spanning segment" evidence="14">
    <location>
        <begin position="248"/>
        <end position="321"/>
    </location>
</feature>
<dbReference type="InterPro" id="IPR056780">
    <property type="entry name" value="Renin_r_C"/>
</dbReference>
<dbReference type="GO" id="GO:0030177">
    <property type="term" value="P:positive regulation of Wnt signaling pathway"/>
    <property type="evidence" value="ECO:0007669"/>
    <property type="project" value="TreeGrafter"/>
</dbReference>
<evidence type="ECO:0000259" key="15">
    <source>
        <dbReference type="Pfam" id="PF25294"/>
    </source>
</evidence>
<keyword evidence="10 12" id="KW-0472">Membrane</keyword>
<evidence type="ECO:0000256" key="5">
    <source>
        <dbReference type="ARBA" id="ARBA00022685"/>
    </source>
</evidence>
<evidence type="ECO:0000256" key="9">
    <source>
        <dbReference type="ARBA" id="ARBA00022989"/>
    </source>
</evidence>
<feature type="domain" description="Renin receptor N-terminal" evidence="15">
    <location>
        <begin position="16"/>
        <end position="238"/>
    </location>
</feature>
<keyword evidence="8" id="KW-0256">Endoplasmic reticulum</keyword>
<keyword evidence="7 13" id="KW-0732">Signal</keyword>
<evidence type="ECO:0000256" key="8">
    <source>
        <dbReference type="ARBA" id="ARBA00022824"/>
    </source>
</evidence>
<evidence type="ECO:0000256" key="10">
    <source>
        <dbReference type="ARBA" id="ARBA00023136"/>
    </source>
</evidence>
<dbReference type="PANTHER" id="PTHR13351:SF1">
    <property type="entry name" value="RENIN RECEPTOR"/>
    <property type="match status" value="1"/>
</dbReference>
<feature type="signal peptide" evidence="13">
    <location>
        <begin position="1"/>
        <end position="16"/>
    </location>
</feature>
<dbReference type="GO" id="GO:0098588">
    <property type="term" value="C:bounding membrane of organelle"/>
    <property type="evidence" value="ECO:0007669"/>
    <property type="project" value="UniProtKB-ARBA"/>
</dbReference>
<evidence type="ECO:0000256" key="12">
    <source>
        <dbReference type="SAM" id="Phobius"/>
    </source>
</evidence>
<accession>U5EUB8</accession>
<evidence type="ECO:0000256" key="2">
    <source>
        <dbReference type="ARBA" id="ARBA00004251"/>
    </source>
</evidence>